<sequence length="73" mass="8864">MEIFQVLRNIFKGRGVFPTVFSIVSWIYLIIIVSFTFTQFLLFVFRIKYIDRNFSDIFKKKLMKLIKLVKHNL</sequence>
<proteinExistence type="predicted"/>
<dbReference type="KEGG" id="cfer:D4Z93_11685"/>
<keyword evidence="1" id="KW-1133">Transmembrane helix</keyword>
<keyword evidence="1" id="KW-0812">Transmembrane</keyword>
<gene>
    <name evidence="2" type="ORF">D4Z93_11685</name>
</gene>
<evidence type="ECO:0000313" key="3">
    <source>
        <dbReference type="Proteomes" id="UP000266301"/>
    </source>
</evidence>
<evidence type="ECO:0000313" key="2">
    <source>
        <dbReference type="EMBL" id="AYD41144.1"/>
    </source>
</evidence>
<dbReference type="Proteomes" id="UP000266301">
    <property type="component" value="Chromosome"/>
</dbReference>
<keyword evidence="3" id="KW-1185">Reference proteome</keyword>
<dbReference type="RefSeq" id="WP_119973731.1">
    <property type="nucleotide sequence ID" value="NZ_CP032416.1"/>
</dbReference>
<dbReference type="OrthoDB" id="1926513at2"/>
<organism evidence="2 3">
    <name type="scientific">Clostridium fermenticellae</name>
    <dbReference type="NCBI Taxonomy" id="2068654"/>
    <lineage>
        <taxon>Bacteria</taxon>
        <taxon>Bacillati</taxon>
        <taxon>Bacillota</taxon>
        <taxon>Clostridia</taxon>
        <taxon>Eubacteriales</taxon>
        <taxon>Clostridiaceae</taxon>
        <taxon>Clostridium</taxon>
    </lineage>
</organism>
<accession>A0A386H6A6</accession>
<name>A0A386H6A6_9CLOT</name>
<keyword evidence="1" id="KW-0472">Membrane</keyword>
<reference evidence="2 3" key="1">
    <citation type="journal article" date="2019" name="Int. J. Syst. Evol. Microbiol.">
        <title>Clostridium fermenticellae sp. nov., isolated from the mud in a fermentation cellar for the production of the Chinese liquor, baijiu.</title>
        <authorList>
            <person name="Xu P.X."/>
            <person name="Chai L.J."/>
            <person name="Qiu T."/>
            <person name="Zhang X.J."/>
            <person name="Lu Z.M."/>
            <person name="Xiao C."/>
            <person name="Wang S.T."/>
            <person name="Shen C.H."/>
            <person name="Shi J.S."/>
            <person name="Xu Z.H."/>
        </authorList>
    </citation>
    <scope>NUCLEOTIDE SEQUENCE [LARGE SCALE GENOMIC DNA]</scope>
    <source>
        <strain evidence="2 3">JN500901</strain>
    </source>
</reference>
<feature type="transmembrane region" description="Helical" evidence="1">
    <location>
        <begin position="20"/>
        <end position="45"/>
    </location>
</feature>
<evidence type="ECO:0000256" key="1">
    <source>
        <dbReference type="SAM" id="Phobius"/>
    </source>
</evidence>
<dbReference type="EMBL" id="CP032416">
    <property type="protein sequence ID" value="AYD41144.1"/>
    <property type="molecule type" value="Genomic_DNA"/>
</dbReference>
<dbReference type="AlphaFoldDB" id="A0A386H6A6"/>
<protein>
    <submittedName>
        <fullName evidence="2">Uncharacterized protein</fullName>
    </submittedName>
</protein>